<dbReference type="SUPFAM" id="SSF51735">
    <property type="entry name" value="NAD(P)-binding Rossmann-fold domains"/>
    <property type="match status" value="1"/>
</dbReference>
<dbReference type="Pfam" id="PF22917">
    <property type="entry name" value="PRISE"/>
    <property type="match status" value="1"/>
</dbReference>
<evidence type="ECO:0000313" key="2">
    <source>
        <dbReference type="EMBL" id="KAF9750398.1"/>
    </source>
</evidence>
<name>A0A8H7TIX1_BIOOC</name>
<dbReference type="CDD" id="cd08948">
    <property type="entry name" value="5beta-POR_like_SDR_a"/>
    <property type="match status" value="1"/>
</dbReference>
<dbReference type="PANTHER" id="PTHR32487:SF29">
    <property type="entry name" value="NAD-DEPENDENT EPIMERASE_DEHYDRATASE DOMAIN-CONTAINING PROTEIN"/>
    <property type="match status" value="1"/>
</dbReference>
<organism evidence="2 3">
    <name type="scientific">Bionectria ochroleuca</name>
    <name type="common">Gliocladium roseum</name>
    <dbReference type="NCBI Taxonomy" id="29856"/>
    <lineage>
        <taxon>Eukaryota</taxon>
        <taxon>Fungi</taxon>
        <taxon>Dikarya</taxon>
        <taxon>Ascomycota</taxon>
        <taxon>Pezizomycotina</taxon>
        <taxon>Sordariomycetes</taxon>
        <taxon>Hypocreomycetidae</taxon>
        <taxon>Hypocreales</taxon>
        <taxon>Bionectriaceae</taxon>
        <taxon>Clonostachys</taxon>
    </lineage>
</organism>
<proteinExistence type="predicted"/>
<dbReference type="Proteomes" id="UP000616885">
    <property type="component" value="Unassembled WGS sequence"/>
</dbReference>
<sequence>MSSADYPLRQCGIYRNLPNFDPSIRNLNAIITGSNGISGFATLRALLDAPERWSTIYSLSRSGLSAEQLALIPESLRSHIKEVSVDLTRPSQEIVDTLQKAGVKADYVFFYAYLQPKTGDSGMSTKMADALAEINVPMFKNFLDSLELANLEPKRILLQTGGKNYGLHIGRCRAPLVESDPKPRHLQTNFYYSQEDLLFEYCEKHPQTGWNVVRPVGVIGVAQHAPLNAFYPFAIYAAVQAQKGEPLYFGGDFESWQFEYSHSTARLGGYLSEWAVLEEKCKNHAFNEQDGGTITWDRFFNELARWYGVENGVVNPDHDVSKFKIIEFAGGKDSPLGYGPPTVLKIKFRIAEWFKQPENRVAWEKIMAESAGQVKLNVFDDPAMETVISEFDYARRANLSMNKVRRFGFNGFVDTLESLFEMFQETAEFGALPRMKVTGADPLI</sequence>
<dbReference type="AlphaFoldDB" id="A0A8H7TIX1"/>
<dbReference type="EMBL" id="JADCTT010000006">
    <property type="protein sequence ID" value="KAF9750398.1"/>
    <property type="molecule type" value="Genomic_DNA"/>
</dbReference>
<dbReference type="InterPro" id="IPR055222">
    <property type="entry name" value="PRISE-like_Rossmann-fold"/>
</dbReference>
<evidence type="ECO:0000313" key="3">
    <source>
        <dbReference type="Proteomes" id="UP000616885"/>
    </source>
</evidence>
<dbReference type="Gene3D" id="3.40.50.720">
    <property type="entry name" value="NAD(P)-binding Rossmann-like Domain"/>
    <property type="match status" value="1"/>
</dbReference>
<feature type="domain" description="PRISE-like Rossmann-fold" evidence="1">
    <location>
        <begin position="29"/>
        <end position="317"/>
    </location>
</feature>
<evidence type="ECO:0000259" key="1">
    <source>
        <dbReference type="Pfam" id="PF22917"/>
    </source>
</evidence>
<protein>
    <recommendedName>
        <fullName evidence="1">PRISE-like Rossmann-fold domain-containing protein</fullName>
    </recommendedName>
</protein>
<dbReference type="PANTHER" id="PTHR32487">
    <property type="entry name" value="3-OXO-DELTA(4,5)-STEROID 5-BETA-REDUCTASE"/>
    <property type="match status" value="1"/>
</dbReference>
<reference evidence="2" key="1">
    <citation type="submission" date="2020-10" db="EMBL/GenBank/DDBJ databases">
        <title>High-Quality Genome Resource of Clonostachys rosea strain S41 by Oxford Nanopore Long-Read Sequencing.</title>
        <authorList>
            <person name="Wang H."/>
        </authorList>
    </citation>
    <scope>NUCLEOTIDE SEQUENCE</scope>
    <source>
        <strain evidence="2">S41</strain>
    </source>
</reference>
<comment type="caution">
    <text evidence="2">The sequence shown here is derived from an EMBL/GenBank/DDBJ whole genome shotgun (WGS) entry which is preliminary data.</text>
</comment>
<dbReference type="InterPro" id="IPR036291">
    <property type="entry name" value="NAD(P)-bd_dom_sf"/>
</dbReference>
<accession>A0A8H7TIX1</accession>
<gene>
    <name evidence="2" type="ORF">IM811_014618</name>
</gene>